<accession>A0A381P634</accession>
<sequence>MPKCLTRKEWFDLLENLSDTHVRIDFIGFESGSQTIYGGGVS</sequence>
<proteinExistence type="predicted"/>
<gene>
    <name evidence="1" type="ORF">METZ01_LOCUS13967</name>
</gene>
<organism evidence="1">
    <name type="scientific">marine metagenome</name>
    <dbReference type="NCBI Taxonomy" id="408172"/>
    <lineage>
        <taxon>unclassified sequences</taxon>
        <taxon>metagenomes</taxon>
        <taxon>ecological metagenomes</taxon>
    </lineage>
</organism>
<reference evidence="1" key="1">
    <citation type="submission" date="2018-05" db="EMBL/GenBank/DDBJ databases">
        <authorList>
            <person name="Lanie J.A."/>
            <person name="Ng W.-L."/>
            <person name="Kazmierczak K.M."/>
            <person name="Andrzejewski T.M."/>
            <person name="Davidsen T.M."/>
            <person name="Wayne K.J."/>
            <person name="Tettelin H."/>
            <person name="Glass J.I."/>
            <person name="Rusch D."/>
            <person name="Podicherti R."/>
            <person name="Tsui H.-C.T."/>
            <person name="Winkler M.E."/>
        </authorList>
    </citation>
    <scope>NUCLEOTIDE SEQUENCE</scope>
</reference>
<evidence type="ECO:0000313" key="1">
    <source>
        <dbReference type="EMBL" id="SUZ61113.1"/>
    </source>
</evidence>
<name>A0A381P634_9ZZZZ</name>
<dbReference type="AlphaFoldDB" id="A0A381P634"/>
<protein>
    <submittedName>
        <fullName evidence="1">Uncharacterized protein</fullName>
    </submittedName>
</protein>
<dbReference type="EMBL" id="UINC01000781">
    <property type="protein sequence ID" value="SUZ61113.1"/>
    <property type="molecule type" value="Genomic_DNA"/>
</dbReference>